<sequence>MAKDMDKDQLMEDYEDDTLDFEGGADLDFEDEEDEILIEDEDDVIPSVLLKGSPKPKTEEDWRLRLMEASREGVPEYNMSDSYKEGDLIWHPVFGLGVVSNVITPRKMEVVYETSKKLMAMNVTPPSSKAS</sequence>
<comment type="caution">
    <text evidence="1">The sequence shown here is derived from an EMBL/GenBank/DDBJ whole genome shotgun (WGS) entry which is preliminary data.</text>
</comment>
<proteinExistence type="predicted"/>
<organism evidence="1">
    <name type="scientific">Desulfacinum infernum</name>
    <dbReference type="NCBI Taxonomy" id="35837"/>
    <lineage>
        <taxon>Bacteria</taxon>
        <taxon>Pseudomonadati</taxon>
        <taxon>Thermodesulfobacteriota</taxon>
        <taxon>Syntrophobacteria</taxon>
        <taxon>Syntrophobacterales</taxon>
        <taxon>Syntrophobacteraceae</taxon>
        <taxon>Desulfacinum</taxon>
    </lineage>
</organism>
<dbReference type="AlphaFoldDB" id="A0A832A1Y7"/>
<accession>A0A832A1Y7</accession>
<gene>
    <name evidence="1" type="ORF">ENS06_03550</name>
</gene>
<dbReference type="EMBL" id="DSTK01000012">
    <property type="protein sequence ID" value="HFK96386.1"/>
    <property type="molecule type" value="Genomic_DNA"/>
</dbReference>
<protein>
    <submittedName>
        <fullName evidence="1">Uncharacterized protein</fullName>
    </submittedName>
</protein>
<name>A0A832A1Y7_9BACT</name>
<evidence type="ECO:0000313" key="1">
    <source>
        <dbReference type="EMBL" id="HFK96386.1"/>
    </source>
</evidence>
<reference evidence="1" key="1">
    <citation type="journal article" date="2020" name="mSystems">
        <title>Genome- and Community-Level Interaction Insights into Carbon Utilization and Element Cycling Functions of Hydrothermarchaeota in Hydrothermal Sediment.</title>
        <authorList>
            <person name="Zhou Z."/>
            <person name="Liu Y."/>
            <person name="Xu W."/>
            <person name="Pan J."/>
            <person name="Luo Z.H."/>
            <person name="Li M."/>
        </authorList>
    </citation>
    <scope>NUCLEOTIDE SEQUENCE [LARGE SCALE GENOMIC DNA]</scope>
    <source>
        <strain evidence="1">SpSt-456</strain>
    </source>
</reference>